<evidence type="ECO:0000313" key="2">
    <source>
        <dbReference type="EMBL" id="MBT9316200.1"/>
    </source>
</evidence>
<keyword evidence="3" id="KW-1185">Reference proteome</keyword>
<feature type="domain" description="N-acetyltransferase" evidence="1">
    <location>
        <begin position="1"/>
        <end position="157"/>
    </location>
</feature>
<reference evidence="2" key="1">
    <citation type="submission" date="2020-11" db="EMBL/GenBank/DDBJ databases">
        <authorList>
            <person name="Konstantinou D."/>
            <person name="Gkelis S."/>
            <person name="Popin R."/>
            <person name="Fewer D."/>
            <person name="Sivonen K."/>
        </authorList>
    </citation>
    <scope>NUCLEOTIDE SEQUENCE</scope>
    <source>
        <strain evidence="2">TAU-MAC 1115</strain>
    </source>
</reference>
<dbReference type="PANTHER" id="PTHR43328:SF1">
    <property type="entry name" value="N-ACETYLTRANSFERASE DOMAIN-CONTAINING PROTEIN"/>
    <property type="match status" value="1"/>
</dbReference>
<dbReference type="InterPro" id="IPR016181">
    <property type="entry name" value="Acyl_CoA_acyltransferase"/>
</dbReference>
<dbReference type="CDD" id="cd04301">
    <property type="entry name" value="NAT_SF"/>
    <property type="match status" value="2"/>
</dbReference>
<proteinExistence type="predicted"/>
<dbReference type="GO" id="GO:0016747">
    <property type="term" value="F:acyltransferase activity, transferring groups other than amino-acyl groups"/>
    <property type="evidence" value="ECO:0007669"/>
    <property type="project" value="InterPro"/>
</dbReference>
<dbReference type="InterPro" id="IPR000182">
    <property type="entry name" value="GNAT_dom"/>
</dbReference>
<gene>
    <name evidence="2" type="ORF">IXB50_12285</name>
</gene>
<organism evidence="2 3">
    <name type="scientific">Leptothoe spongobia TAU-MAC 1115</name>
    <dbReference type="NCBI Taxonomy" id="1967444"/>
    <lineage>
        <taxon>Bacteria</taxon>
        <taxon>Bacillati</taxon>
        <taxon>Cyanobacteriota</taxon>
        <taxon>Cyanophyceae</taxon>
        <taxon>Nodosilineales</taxon>
        <taxon>Cymatolegaceae</taxon>
        <taxon>Leptothoe</taxon>
        <taxon>Leptothoe spongobia</taxon>
    </lineage>
</organism>
<feature type="domain" description="N-acetyltransferase" evidence="1">
    <location>
        <begin position="171"/>
        <end position="324"/>
    </location>
</feature>
<reference evidence="2" key="2">
    <citation type="journal article" date="2021" name="Mar. Drugs">
        <title>Genome Reduction and Secondary Metabolism of the Marine Sponge-Associated Cyanobacterium Leptothoe.</title>
        <authorList>
            <person name="Konstantinou D."/>
            <person name="Popin R.V."/>
            <person name="Fewer D.P."/>
            <person name="Sivonen K."/>
            <person name="Gkelis S."/>
        </authorList>
    </citation>
    <scope>NUCLEOTIDE SEQUENCE</scope>
    <source>
        <strain evidence="2">TAU-MAC 1115</strain>
    </source>
</reference>
<evidence type="ECO:0000313" key="3">
    <source>
        <dbReference type="Proteomes" id="UP000717364"/>
    </source>
</evidence>
<dbReference type="EMBL" id="JADOES010000022">
    <property type="protein sequence ID" value="MBT9316200.1"/>
    <property type="molecule type" value="Genomic_DNA"/>
</dbReference>
<dbReference type="SUPFAM" id="SSF55729">
    <property type="entry name" value="Acyl-CoA N-acyltransferases (Nat)"/>
    <property type="match status" value="2"/>
</dbReference>
<dbReference type="Pfam" id="PF00583">
    <property type="entry name" value="Acetyltransf_1"/>
    <property type="match status" value="1"/>
</dbReference>
<protein>
    <submittedName>
        <fullName evidence="2">N-acetyltransferase</fullName>
    </submittedName>
</protein>
<name>A0A947DG96_9CYAN</name>
<sequence length="366" mass="42231">MQFCLASEQHRTIFQSWNRASRLEERTCRPIIDGKRATPDNRVVPLAFFQDDINQSAPVGRFVYFDINPRNHSAEFGYIVSPKHRNQGIGTKMVTQALDHLFSTTDLNKLYCQTAAFNVASIRLLEKLGFHKDGILREHHELDGTLWDDIVYSILRHEWIDRKAIPSLNGYTIRPYIPTDETQWIRCRVLAFLDSAYFDDVKRAKPQYDNPTIELVAIAADGTVVGFIDIECETIPGTICSDRPGLAGMIWDLGVHPDHRRRGVARALLERAVEISKHHSLARLEAWTRDDPSTVDWYQKQNFQYIQNYLHVYLQGAEATQTLTSSYPSIKPVWAFSHCSQPDKFDAIHSRFQRVHDCQLFELRLT</sequence>
<dbReference type="Gene3D" id="3.40.630.30">
    <property type="match status" value="2"/>
</dbReference>
<accession>A0A947DG96</accession>
<dbReference type="RefSeq" id="WP_215609266.1">
    <property type="nucleotide sequence ID" value="NZ_JADOES010000022.1"/>
</dbReference>
<dbReference type="PROSITE" id="PS51186">
    <property type="entry name" value="GNAT"/>
    <property type="match status" value="2"/>
</dbReference>
<dbReference type="Proteomes" id="UP000717364">
    <property type="component" value="Unassembled WGS sequence"/>
</dbReference>
<dbReference type="PANTHER" id="PTHR43328">
    <property type="entry name" value="ACETYLTRANSFERASE-RELATED"/>
    <property type="match status" value="1"/>
</dbReference>
<evidence type="ECO:0000259" key="1">
    <source>
        <dbReference type="PROSITE" id="PS51186"/>
    </source>
</evidence>
<dbReference type="Pfam" id="PF13302">
    <property type="entry name" value="Acetyltransf_3"/>
    <property type="match status" value="1"/>
</dbReference>
<comment type="caution">
    <text evidence="2">The sequence shown here is derived from an EMBL/GenBank/DDBJ whole genome shotgun (WGS) entry which is preliminary data.</text>
</comment>
<dbReference type="AlphaFoldDB" id="A0A947DG96"/>